<dbReference type="AlphaFoldDB" id="A0A9P4W9L3"/>
<gene>
    <name evidence="10" type="ORF">E8E13_005999</name>
</gene>
<sequence>MSVIRNDLDEWVGNYPQTPKTDNKSTWMYDPENSCLDARDFYCVQYHKAVLYLFTIFLPILETSDERFVTCARSAASVCNAYKRLSQNKTLTYTMISLHSCFVAGLTLVYCIWRDKNLFSYDVIEATQSCSQILTIFGEKWPGAVKYRDIFDALSQSLFKLAMRPKSATTQSTDPQPLQLNVETKSLSSKQTNKSDRYDGSESLAQRRGSKSTMSQLVTEAVKDAFMEVDEEAPGGWQGWRMWNEMVKSDEASTLRPSEFDLLGSVSFETNWLAGQGSAGYAIDPFQEAVMQPSDSTVLNQNQWNLSGYR</sequence>
<keyword evidence="3" id="KW-0862">Zinc</keyword>
<comment type="subcellular location">
    <subcellularLocation>
        <location evidence="1">Nucleus</location>
    </subcellularLocation>
</comment>
<evidence type="ECO:0000313" key="11">
    <source>
        <dbReference type="Proteomes" id="UP000801428"/>
    </source>
</evidence>
<evidence type="ECO:0000256" key="3">
    <source>
        <dbReference type="ARBA" id="ARBA00022833"/>
    </source>
</evidence>
<dbReference type="EMBL" id="SWKU01000020">
    <property type="protein sequence ID" value="KAF2998245.1"/>
    <property type="molecule type" value="Genomic_DNA"/>
</dbReference>
<keyword evidence="9" id="KW-0472">Membrane</keyword>
<dbReference type="GO" id="GO:0000981">
    <property type="term" value="F:DNA-binding transcription factor activity, RNA polymerase II-specific"/>
    <property type="evidence" value="ECO:0007669"/>
    <property type="project" value="TreeGrafter"/>
</dbReference>
<dbReference type="GO" id="GO:0005634">
    <property type="term" value="C:nucleus"/>
    <property type="evidence" value="ECO:0007669"/>
    <property type="project" value="UniProtKB-SubCell"/>
</dbReference>
<evidence type="ECO:0000256" key="2">
    <source>
        <dbReference type="ARBA" id="ARBA00022723"/>
    </source>
</evidence>
<evidence type="ECO:0000256" key="1">
    <source>
        <dbReference type="ARBA" id="ARBA00004123"/>
    </source>
</evidence>
<evidence type="ECO:0000256" key="7">
    <source>
        <dbReference type="ARBA" id="ARBA00023242"/>
    </source>
</evidence>
<evidence type="ECO:0000256" key="5">
    <source>
        <dbReference type="ARBA" id="ARBA00023125"/>
    </source>
</evidence>
<keyword evidence="4" id="KW-0805">Transcription regulation</keyword>
<feature type="region of interest" description="Disordered" evidence="8">
    <location>
        <begin position="168"/>
        <end position="213"/>
    </location>
</feature>
<evidence type="ECO:0000256" key="4">
    <source>
        <dbReference type="ARBA" id="ARBA00023015"/>
    </source>
</evidence>
<evidence type="ECO:0000313" key="10">
    <source>
        <dbReference type="EMBL" id="KAF2998245.1"/>
    </source>
</evidence>
<keyword evidence="11" id="KW-1185">Reference proteome</keyword>
<organism evidence="10 11">
    <name type="scientific">Curvularia kusanoi</name>
    <name type="common">Cochliobolus kusanoi</name>
    <dbReference type="NCBI Taxonomy" id="90978"/>
    <lineage>
        <taxon>Eukaryota</taxon>
        <taxon>Fungi</taxon>
        <taxon>Dikarya</taxon>
        <taxon>Ascomycota</taxon>
        <taxon>Pezizomycotina</taxon>
        <taxon>Dothideomycetes</taxon>
        <taxon>Pleosporomycetidae</taxon>
        <taxon>Pleosporales</taxon>
        <taxon>Pleosporineae</taxon>
        <taxon>Pleosporaceae</taxon>
        <taxon>Curvularia</taxon>
    </lineage>
</organism>
<comment type="caution">
    <text evidence="10">The sequence shown here is derived from an EMBL/GenBank/DDBJ whole genome shotgun (WGS) entry which is preliminary data.</text>
</comment>
<accession>A0A9P4W9L3</accession>
<dbReference type="Proteomes" id="UP000801428">
    <property type="component" value="Unassembled WGS sequence"/>
</dbReference>
<evidence type="ECO:0000256" key="9">
    <source>
        <dbReference type="SAM" id="Phobius"/>
    </source>
</evidence>
<keyword evidence="7" id="KW-0539">Nucleus</keyword>
<evidence type="ECO:0000256" key="8">
    <source>
        <dbReference type="SAM" id="MobiDB-lite"/>
    </source>
</evidence>
<reference evidence="10" key="1">
    <citation type="submission" date="2019-04" db="EMBL/GenBank/DDBJ databases">
        <title>Sequencing of skin fungus with MAO and IRED activity.</title>
        <authorList>
            <person name="Marsaioli A.J."/>
            <person name="Bonatto J.M.C."/>
            <person name="Reis Junior O."/>
        </authorList>
    </citation>
    <scope>NUCLEOTIDE SEQUENCE</scope>
    <source>
        <strain evidence="10">30M1</strain>
    </source>
</reference>
<dbReference type="GO" id="GO:0045944">
    <property type="term" value="P:positive regulation of transcription by RNA polymerase II"/>
    <property type="evidence" value="ECO:0007669"/>
    <property type="project" value="TreeGrafter"/>
</dbReference>
<dbReference type="GO" id="GO:0046872">
    <property type="term" value="F:metal ion binding"/>
    <property type="evidence" value="ECO:0007669"/>
    <property type="project" value="UniProtKB-KW"/>
</dbReference>
<keyword evidence="5" id="KW-0238">DNA-binding</keyword>
<evidence type="ECO:0000256" key="6">
    <source>
        <dbReference type="ARBA" id="ARBA00023163"/>
    </source>
</evidence>
<dbReference type="PANTHER" id="PTHR47782:SF12">
    <property type="entry name" value="ZN(II)2CYS6 TRANSCRIPTION FACTOR (EUROFUNG)"/>
    <property type="match status" value="1"/>
</dbReference>
<dbReference type="OrthoDB" id="9970124at2759"/>
<keyword evidence="9" id="KW-0812">Transmembrane</keyword>
<dbReference type="PANTHER" id="PTHR47782">
    <property type="entry name" value="ZN(II)2CYS6 TRANSCRIPTION FACTOR (EUROFUNG)-RELATED"/>
    <property type="match status" value="1"/>
</dbReference>
<name>A0A9P4W9L3_CURKU</name>
<keyword evidence="6" id="KW-0804">Transcription</keyword>
<feature type="transmembrane region" description="Helical" evidence="9">
    <location>
        <begin position="91"/>
        <end position="113"/>
    </location>
</feature>
<dbReference type="GO" id="GO:0043565">
    <property type="term" value="F:sequence-specific DNA binding"/>
    <property type="evidence" value="ECO:0007669"/>
    <property type="project" value="TreeGrafter"/>
</dbReference>
<dbReference type="InterPro" id="IPR052202">
    <property type="entry name" value="Yeast_MetPath_Reg"/>
</dbReference>
<keyword evidence="2" id="KW-0479">Metal-binding</keyword>
<proteinExistence type="predicted"/>
<feature type="compositionally biased region" description="Polar residues" evidence="8">
    <location>
        <begin position="168"/>
        <end position="192"/>
    </location>
</feature>
<keyword evidence="9" id="KW-1133">Transmembrane helix</keyword>
<protein>
    <submittedName>
        <fullName evidence="10">Uncharacterized protein</fullName>
    </submittedName>
</protein>